<proteinExistence type="predicted"/>
<protein>
    <submittedName>
        <fullName evidence="1">Uncharacterized protein</fullName>
    </submittedName>
</protein>
<accession>A0AAW2H6H4</accession>
<name>A0AAW2H6H4_9NEOP</name>
<dbReference type="SUPFAM" id="SSF103111">
    <property type="entry name" value="Activator of Hsp90 ATPase, Aha1"/>
    <property type="match status" value="1"/>
</dbReference>
<gene>
    <name evidence="1" type="ORF">PYX00_010846</name>
</gene>
<dbReference type="AlphaFoldDB" id="A0AAW2H6H4"/>
<dbReference type="InterPro" id="IPR036338">
    <property type="entry name" value="Aha1"/>
</dbReference>
<dbReference type="EMBL" id="JARGDH010000083">
    <property type="protein sequence ID" value="KAL0263895.1"/>
    <property type="molecule type" value="Genomic_DNA"/>
</dbReference>
<reference evidence="1" key="1">
    <citation type="journal article" date="2024" name="Gigascience">
        <title>Chromosome-level genome of the poultry shaft louse Menopon gallinae provides insight into the host-switching and adaptive evolution of parasitic lice.</title>
        <authorList>
            <person name="Xu Y."/>
            <person name="Ma L."/>
            <person name="Liu S."/>
            <person name="Liang Y."/>
            <person name="Liu Q."/>
            <person name="He Z."/>
            <person name="Tian L."/>
            <person name="Duan Y."/>
            <person name="Cai W."/>
            <person name="Li H."/>
            <person name="Song F."/>
        </authorList>
    </citation>
    <scope>NUCLEOTIDE SEQUENCE</scope>
    <source>
        <strain evidence="1">Cailab_2023a</strain>
    </source>
</reference>
<comment type="caution">
    <text evidence="1">The sequence shown here is derived from an EMBL/GenBank/DDBJ whole genome shotgun (WGS) entry which is preliminary data.</text>
</comment>
<organism evidence="1">
    <name type="scientific">Menopon gallinae</name>
    <name type="common">poultry shaft louse</name>
    <dbReference type="NCBI Taxonomy" id="328185"/>
    <lineage>
        <taxon>Eukaryota</taxon>
        <taxon>Metazoa</taxon>
        <taxon>Ecdysozoa</taxon>
        <taxon>Arthropoda</taxon>
        <taxon>Hexapoda</taxon>
        <taxon>Insecta</taxon>
        <taxon>Pterygota</taxon>
        <taxon>Neoptera</taxon>
        <taxon>Paraneoptera</taxon>
        <taxon>Psocodea</taxon>
        <taxon>Troctomorpha</taxon>
        <taxon>Phthiraptera</taxon>
        <taxon>Amblycera</taxon>
        <taxon>Menoponidae</taxon>
        <taxon>Menopon</taxon>
    </lineage>
</organism>
<sequence length="504" mass="57993">MKIAVKEVCFFTRVLKLFGEKERLAFEIDSEGFRMSLSHLNSYYVNLEASLFDIEEPEEAAFTINPRLLVKNLHFFRSGLTMEVGVFFTLRNTDKQTTTEVRVPLNKPEDYAYTFLEASTKVLLRNTSVIRYFTGTTTYEAKNNALVLTKTENEVRDILAMEDIEWLQTGDLYFTCNNDWVKGLDVLGDYTEVILMEFSTYVLSVKFLFKKFRESYLEIQVPKSKKKSQNSACPSHMNDQNLNNYHWTSMNVSTWAMEQISNRLAALGYKVVDSNIQAHINNRMSKLSLVYFYSLKAEKGSEWMKLCSFDSYCDMGDVMGSNRDDAKCFFEFLKGLEVTAVDVFRDRQYTDPDKRFEKHVDHGIKISAGNYEKKDCKSSASAGEKLVDVKLEFQISCSVEEFINFLTNPSFVAAWSANQFSTSGTQLHLLGKAVINTGEGRKLQFKMNDWKQWSDVSIEPQNGNICIRLKNVPCAGKDVVVSFWYNGVVDKICRTFGFRFKQIE</sequence>
<evidence type="ECO:0000313" key="1">
    <source>
        <dbReference type="EMBL" id="KAL0263895.1"/>
    </source>
</evidence>